<evidence type="ECO:0000313" key="12">
    <source>
        <dbReference type="Proteomes" id="UP000323011"/>
    </source>
</evidence>
<dbReference type="GO" id="GO:0019773">
    <property type="term" value="C:proteasome core complex, alpha-subunit complex"/>
    <property type="evidence" value="ECO:0007669"/>
    <property type="project" value="UniProtKB-UniRule"/>
</dbReference>
<evidence type="ECO:0000256" key="1">
    <source>
        <dbReference type="ARBA" id="ARBA00022490"/>
    </source>
</evidence>
<dbReference type="Proteomes" id="UP000323011">
    <property type="component" value="Unassembled WGS sequence"/>
</dbReference>
<protein>
    <recommendedName>
        <fullName evidence="5">Proteasome subunit alpha type</fullName>
    </recommendedName>
</protein>
<dbReference type="AlphaFoldDB" id="A0A5A8D1A4"/>
<comment type="subunit">
    <text evidence="5">The 26S proteasome consists of a 20S proteasome core and two 19S regulatory subunits.</text>
</comment>
<dbReference type="InterPro" id="IPR001353">
    <property type="entry name" value="Proteasome_sua/b"/>
</dbReference>
<evidence type="ECO:0000313" key="7">
    <source>
        <dbReference type="EMBL" id="KAA0155500.1"/>
    </source>
</evidence>
<evidence type="ECO:0000256" key="5">
    <source>
        <dbReference type="RuleBase" id="RU000551"/>
    </source>
</evidence>
<dbReference type="EMBL" id="VLTN01000007">
    <property type="protein sequence ID" value="KAA0155500.1"/>
    <property type="molecule type" value="Genomic_DNA"/>
</dbReference>
<dbReference type="OMA" id="NTQVYGK"/>
<dbReference type="Proteomes" id="UP000324907">
    <property type="component" value="Unassembled WGS sequence"/>
</dbReference>
<evidence type="ECO:0000313" key="8">
    <source>
        <dbReference type="EMBL" id="KAA0158534.1"/>
    </source>
</evidence>
<comment type="subcellular location">
    <subcellularLocation>
        <location evidence="5">Cytoplasm</location>
    </subcellularLocation>
    <subcellularLocation>
        <location evidence="5">Nucleus</location>
    </subcellularLocation>
</comment>
<keyword evidence="3 5" id="KW-0539">Nucleus</keyword>
<feature type="domain" description="Proteasome alpha-type subunits" evidence="6">
    <location>
        <begin position="6"/>
        <end position="28"/>
    </location>
</feature>
<dbReference type="SUPFAM" id="SSF56235">
    <property type="entry name" value="N-terminal nucleophile aminohydrolases (Ntn hydrolases)"/>
    <property type="match status" value="1"/>
</dbReference>
<proteinExistence type="inferred from homology"/>
<evidence type="ECO:0000313" key="13">
    <source>
        <dbReference type="Proteomes" id="UP000324907"/>
    </source>
</evidence>
<comment type="similarity">
    <text evidence="4 5">Belongs to the peptidase T1A family.</text>
</comment>
<gene>
    <name evidence="10" type="ORF">FNF27_02021</name>
    <name evidence="9" type="ORF">FNF28_04060</name>
    <name evidence="7" type="ORF">FNF29_01873</name>
    <name evidence="8" type="ORF">FNF31_05390</name>
</gene>
<evidence type="ECO:0000256" key="3">
    <source>
        <dbReference type="ARBA" id="ARBA00023242"/>
    </source>
</evidence>
<dbReference type="InterPro" id="IPR000426">
    <property type="entry name" value="Proteasome_asu_N"/>
</dbReference>
<comment type="caution">
    <text evidence="8">The sequence shown here is derived from an EMBL/GenBank/DDBJ whole genome shotgun (WGS) entry which is preliminary data.</text>
</comment>
<dbReference type="PANTHER" id="PTHR11599">
    <property type="entry name" value="PROTEASOME SUBUNIT ALPHA/BETA"/>
    <property type="match status" value="1"/>
</dbReference>
<dbReference type="GO" id="GO:0005737">
    <property type="term" value="C:cytoplasm"/>
    <property type="evidence" value="ECO:0007669"/>
    <property type="project" value="UniProtKB-SubCell"/>
</dbReference>
<dbReference type="GO" id="GO:0005634">
    <property type="term" value="C:nucleus"/>
    <property type="evidence" value="ECO:0007669"/>
    <property type="project" value="UniProtKB-SubCell"/>
</dbReference>
<dbReference type="EMBL" id="VLTM01000066">
    <property type="protein sequence ID" value="KAA0158534.1"/>
    <property type="molecule type" value="Genomic_DNA"/>
</dbReference>
<keyword evidence="12" id="KW-1185">Reference proteome</keyword>
<dbReference type="Pfam" id="PF00227">
    <property type="entry name" value="Proteasome"/>
    <property type="match status" value="1"/>
</dbReference>
<dbReference type="Proteomes" id="UP000325113">
    <property type="component" value="Unassembled WGS sequence"/>
</dbReference>
<evidence type="ECO:0000313" key="9">
    <source>
        <dbReference type="EMBL" id="KAA0163955.1"/>
    </source>
</evidence>
<dbReference type="PROSITE" id="PS00388">
    <property type="entry name" value="PROTEASOME_ALPHA_1"/>
    <property type="match status" value="1"/>
</dbReference>
<evidence type="ECO:0000313" key="11">
    <source>
        <dbReference type="Proteomes" id="UP000322899"/>
    </source>
</evidence>
<keyword evidence="1 5" id="KW-0963">Cytoplasm</keyword>
<sequence length="276" mass="29064">MNRNDYDTDVTVFSPQGRIFQVEYAMEAVNQGSACVGLAAGEYVVLAALKRLPSKLATHQRKLLPIDEHLGVCISGLTADARSLCKYLRGECLNHKYVFGSELPVGRLMSGLADKMQECTQSYVRRPYGVGMLVAGADKTGAHLFQTCPSGNVYEYKAHAIGARAQSARTYLEKHYDGFAALAAAGDKEALLLHALRALASCTEAEEELSVDNASLGVVQVGSGFEVVDGTSMAPLIARLADFNPDPPAAAAAAAGTAADAAAADAADEDDDMAMA</sequence>
<dbReference type="FunFam" id="3.60.20.10:FF:000016">
    <property type="entry name" value="Proteasome subunit alpha type-6"/>
    <property type="match status" value="1"/>
</dbReference>
<evidence type="ECO:0000259" key="6">
    <source>
        <dbReference type="PROSITE" id="PS00388"/>
    </source>
</evidence>
<dbReference type="Gene3D" id="3.60.20.10">
    <property type="entry name" value="Glutamine Phosphoribosylpyrophosphate, subunit 1, domain 1"/>
    <property type="match status" value="1"/>
</dbReference>
<dbReference type="Proteomes" id="UP000322899">
    <property type="component" value="Unassembled WGS sequence"/>
</dbReference>
<evidence type="ECO:0000313" key="10">
    <source>
        <dbReference type="EMBL" id="KAA0176324.1"/>
    </source>
</evidence>
<evidence type="ECO:0000256" key="4">
    <source>
        <dbReference type="PROSITE-ProRule" id="PRU00808"/>
    </source>
</evidence>
<keyword evidence="2 4" id="KW-0647">Proteasome</keyword>
<dbReference type="OrthoDB" id="431557at2759"/>
<organism evidence="8 14">
    <name type="scientific">Cafeteria roenbergensis</name>
    <name type="common">Marine flagellate</name>
    <dbReference type="NCBI Taxonomy" id="33653"/>
    <lineage>
        <taxon>Eukaryota</taxon>
        <taxon>Sar</taxon>
        <taxon>Stramenopiles</taxon>
        <taxon>Bigyra</taxon>
        <taxon>Opalozoa</taxon>
        <taxon>Bicosoecida</taxon>
        <taxon>Cafeteriaceae</taxon>
        <taxon>Cafeteria</taxon>
    </lineage>
</organism>
<dbReference type="InterPro" id="IPR023332">
    <property type="entry name" value="Proteasome_alpha-type"/>
</dbReference>
<dbReference type="InterPro" id="IPR050115">
    <property type="entry name" value="Proteasome_alpha"/>
</dbReference>
<dbReference type="Pfam" id="PF10584">
    <property type="entry name" value="Proteasome_A_N"/>
    <property type="match status" value="1"/>
</dbReference>
<dbReference type="GO" id="GO:0006511">
    <property type="term" value="P:ubiquitin-dependent protein catabolic process"/>
    <property type="evidence" value="ECO:0007669"/>
    <property type="project" value="InterPro"/>
</dbReference>
<reference evidence="11 12" key="1">
    <citation type="submission" date="2019-07" db="EMBL/GenBank/DDBJ databases">
        <title>Genomes of Cafeteria roenbergensis.</title>
        <authorList>
            <person name="Fischer M.G."/>
            <person name="Hackl T."/>
            <person name="Roman M."/>
        </authorList>
    </citation>
    <scope>NUCLEOTIDE SEQUENCE [LARGE SCALE GENOMIC DNA]</scope>
    <source>
        <strain evidence="7 12">BVI</strain>
        <strain evidence="8 14">Cflag</strain>
        <strain evidence="10 11">E4-10P</strain>
        <strain evidence="9 13">RCC970-E3</strain>
    </source>
</reference>
<dbReference type="EMBL" id="VLTO01000008">
    <property type="protein sequence ID" value="KAA0176324.1"/>
    <property type="molecule type" value="Genomic_DNA"/>
</dbReference>
<accession>A0A5A8D1A4</accession>
<name>A0A5A8D1A4_CAFRO</name>
<dbReference type="InterPro" id="IPR029055">
    <property type="entry name" value="Ntn_hydrolases_N"/>
</dbReference>
<dbReference type="SMART" id="SM00948">
    <property type="entry name" value="Proteasome_A_N"/>
    <property type="match status" value="1"/>
</dbReference>
<evidence type="ECO:0000256" key="2">
    <source>
        <dbReference type="ARBA" id="ARBA00022942"/>
    </source>
</evidence>
<dbReference type="PROSITE" id="PS51475">
    <property type="entry name" value="PROTEASOME_ALPHA_2"/>
    <property type="match status" value="1"/>
</dbReference>
<evidence type="ECO:0000313" key="14">
    <source>
        <dbReference type="Proteomes" id="UP000325113"/>
    </source>
</evidence>
<dbReference type="EMBL" id="VLTL01000061">
    <property type="protein sequence ID" value="KAA0163955.1"/>
    <property type="molecule type" value="Genomic_DNA"/>
</dbReference>